<dbReference type="EMBL" id="NXLT01000002">
    <property type="protein sequence ID" value="RDU68047.1"/>
    <property type="molecule type" value="Genomic_DNA"/>
</dbReference>
<keyword evidence="3" id="KW-0804">Transcription</keyword>
<name>A0A3D8IRY5_9HELI</name>
<dbReference type="Pfam" id="PF22200">
    <property type="entry name" value="ExsA_N"/>
    <property type="match status" value="1"/>
</dbReference>
<dbReference type="RefSeq" id="WP_115570843.1">
    <property type="nucleotide sequence ID" value="NZ_NXLT01000002.1"/>
</dbReference>
<dbReference type="SUPFAM" id="SSF46689">
    <property type="entry name" value="Homeodomain-like"/>
    <property type="match status" value="1"/>
</dbReference>
<evidence type="ECO:0000256" key="2">
    <source>
        <dbReference type="ARBA" id="ARBA00023125"/>
    </source>
</evidence>
<feature type="domain" description="HTH araC/xylS-type" evidence="4">
    <location>
        <begin position="216"/>
        <end position="299"/>
    </location>
</feature>
<evidence type="ECO:0000313" key="5">
    <source>
        <dbReference type="EMBL" id="RDU68047.1"/>
    </source>
</evidence>
<keyword evidence="1" id="KW-0805">Transcription regulation</keyword>
<evidence type="ECO:0000259" key="4">
    <source>
        <dbReference type="PROSITE" id="PS01124"/>
    </source>
</evidence>
<dbReference type="InterPro" id="IPR009057">
    <property type="entry name" value="Homeodomain-like_sf"/>
</dbReference>
<dbReference type="InterPro" id="IPR018060">
    <property type="entry name" value="HTH_AraC"/>
</dbReference>
<organism evidence="5 6">
    <name type="scientific">Helicobacter equorum</name>
    <dbReference type="NCBI Taxonomy" id="361872"/>
    <lineage>
        <taxon>Bacteria</taxon>
        <taxon>Pseudomonadati</taxon>
        <taxon>Campylobacterota</taxon>
        <taxon>Epsilonproteobacteria</taxon>
        <taxon>Campylobacterales</taxon>
        <taxon>Helicobacteraceae</taxon>
        <taxon>Helicobacter</taxon>
    </lineage>
</organism>
<dbReference type="Gene3D" id="1.10.10.60">
    <property type="entry name" value="Homeodomain-like"/>
    <property type="match status" value="2"/>
</dbReference>
<dbReference type="InterPro" id="IPR054015">
    <property type="entry name" value="ExsA-like_N"/>
</dbReference>
<evidence type="ECO:0000256" key="3">
    <source>
        <dbReference type="ARBA" id="ARBA00023163"/>
    </source>
</evidence>
<dbReference type="SMART" id="SM00342">
    <property type="entry name" value="HTH_ARAC"/>
    <property type="match status" value="1"/>
</dbReference>
<keyword evidence="2" id="KW-0238">DNA-binding</keyword>
<keyword evidence="6" id="KW-1185">Reference proteome</keyword>
<dbReference type="PANTHER" id="PTHR43280">
    <property type="entry name" value="ARAC-FAMILY TRANSCRIPTIONAL REGULATOR"/>
    <property type="match status" value="1"/>
</dbReference>
<protein>
    <submittedName>
        <fullName evidence="5">AraC family transcriptional regulator</fullName>
    </submittedName>
</protein>
<dbReference type="GO" id="GO:0043565">
    <property type="term" value="F:sequence-specific DNA binding"/>
    <property type="evidence" value="ECO:0007669"/>
    <property type="project" value="InterPro"/>
</dbReference>
<dbReference type="Proteomes" id="UP000256514">
    <property type="component" value="Unassembled WGS sequence"/>
</dbReference>
<dbReference type="GO" id="GO:0003700">
    <property type="term" value="F:DNA-binding transcription factor activity"/>
    <property type="evidence" value="ECO:0007669"/>
    <property type="project" value="InterPro"/>
</dbReference>
<evidence type="ECO:0000313" key="6">
    <source>
        <dbReference type="Proteomes" id="UP000256514"/>
    </source>
</evidence>
<dbReference type="Pfam" id="PF12833">
    <property type="entry name" value="HTH_18"/>
    <property type="match status" value="1"/>
</dbReference>
<dbReference type="PANTHER" id="PTHR43280:SF2">
    <property type="entry name" value="HTH-TYPE TRANSCRIPTIONAL REGULATOR EXSA"/>
    <property type="match status" value="1"/>
</dbReference>
<evidence type="ECO:0000256" key="1">
    <source>
        <dbReference type="ARBA" id="ARBA00023015"/>
    </source>
</evidence>
<proteinExistence type="predicted"/>
<dbReference type="OrthoDB" id="5337216at2"/>
<gene>
    <name evidence="5" type="ORF">CQA54_03815</name>
</gene>
<comment type="caution">
    <text evidence="5">The sequence shown here is derived from an EMBL/GenBank/DDBJ whole genome shotgun (WGS) entry which is preliminary data.</text>
</comment>
<dbReference type="PROSITE" id="PS01124">
    <property type="entry name" value="HTH_ARAC_FAMILY_2"/>
    <property type="match status" value="1"/>
</dbReference>
<dbReference type="AlphaFoldDB" id="A0A3D8IRY5"/>
<accession>A0A3D8IRY5</accession>
<reference evidence="5 6" key="1">
    <citation type="submission" date="2018-04" db="EMBL/GenBank/DDBJ databases">
        <title>Novel Campyloabacter and Helicobacter Species and Strains.</title>
        <authorList>
            <person name="Mannion A.J."/>
            <person name="Shen Z."/>
            <person name="Fox J.G."/>
        </authorList>
    </citation>
    <scope>NUCLEOTIDE SEQUENCE [LARGE SCALE GENOMIC DNA]</scope>
    <source>
        <strain evidence="5 6">MIT 12-6600</strain>
    </source>
</reference>
<sequence>MDKIAYLPRDLQKLPDTKLFSTPHVAFAKYTQTQSGIKQQVYTDMHCLVIVLCGEKIMHTKSSDFVIRANEGLFLQADNYCLSNITALDIGAASDTHQASNPRYEALLLFFDNVSLFEFVSKYKERLHFHSLAQGSEVFHLRDSDMLSTITKSSEFYIQEFREELLPFVSHKFEELFLYLSVQYARVFTSFVQQIMQGFALDSHLAFLYCQKEFDNVAQMAEYAKTDQATFSRKFKQVFGLSPKHWLDERRFEKAKFLLEYSSKNINEICMECGFGSSSWFIERFKNRYHCTPKHYQKSKNLYFA</sequence>